<dbReference type="RefSeq" id="WP_103922343.1">
    <property type="nucleotide sequence ID" value="NZ_FMSV02000556.1"/>
</dbReference>
<proteinExistence type="predicted"/>
<evidence type="ECO:0000313" key="1">
    <source>
        <dbReference type="EMBL" id="SEH08835.1"/>
    </source>
</evidence>
<dbReference type="EMBL" id="FMSV02000556">
    <property type="protein sequence ID" value="SEH08835.1"/>
    <property type="molecule type" value="Genomic_DNA"/>
</dbReference>
<dbReference type="Proteomes" id="UP000236724">
    <property type="component" value="Unassembled WGS sequence"/>
</dbReference>
<sequence>MSNVGIIKKATELRTGDCIEISGVLSDCTDIARIYGVRLFGGSVCVYFDNYRQLRYFEVDAEFTVYDQDSFEDVCLRTKNDCYGKKSCFPSCQFYACVDCDRKMLKTML</sequence>
<evidence type="ECO:0000313" key="2">
    <source>
        <dbReference type="Proteomes" id="UP000236724"/>
    </source>
</evidence>
<name>A0A1H6FIF5_9GAMM</name>
<reference evidence="1 2" key="1">
    <citation type="submission" date="2016-10" db="EMBL/GenBank/DDBJ databases">
        <authorList>
            <person name="de Groot N.N."/>
        </authorList>
    </citation>
    <scope>NUCLEOTIDE SEQUENCE [LARGE SCALE GENOMIC DNA]</scope>
    <source>
        <strain evidence="1">MBHS1</strain>
    </source>
</reference>
<gene>
    <name evidence="1" type="ORF">MBHS_04728</name>
</gene>
<accession>A0A1H6FIF5</accession>
<protein>
    <submittedName>
        <fullName evidence="1">Uncharacterized protein</fullName>
    </submittedName>
</protein>
<organism evidence="1 2">
    <name type="scientific">Candidatus Venteria ishoeyi</name>
    <dbReference type="NCBI Taxonomy" id="1899563"/>
    <lineage>
        <taxon>Bacteria</taxon>
        <taxon>Pseudomonadati</taxon>
        <taxon>Pseudomonadota</taxon>
        <taxon>Gammaproteobacteria</taxon>
        <taxon>Thiotrichales</taxon>
        <taxon>Thiotrichaceae</taxon>
        <taxon>Venteria</taxon>
    </lineage>
</organism>
<dbReference type="AlphaFoldDB" id="A0A1H6FIF5"/>
<keyword evidence="2" id="KW-1185">Reference proteome</keyword>